<dbReference type="GO" id="GO:0004497">
    <property type="term" value="F:monooxygenase activity"/>
    <property type="evidence" value="ECO:0007669"/>
    <property type="project" value="UniProtKB-KW"/>
</dbReference>
<evidence type="ECO:0000313" key="5">
    <source>
        <dbReference type="Proteomes" id="UP000683310"/>
    </source>
</evidence>
<keyword evidence="1" id="KW-0285">Flavoprotein</keyword>
<dbReference type="PANTHER" id="PTHR43004:SF8">
    <property type="entry name" value="FAD-BINDING DOMAIN-CONTAINING PROTEIN-RELATED"/>
    <property type="match status" value="1"/>
</dbReference>
<dbReference type="InterPro" id="IPR002938">
    <property type="entry name" value="FAD-bd"/>
</dbReference>
<dbReference type="Gene3D" id="3.40.30.120">
    <property type="match status" value="1"/>
</dbReference>
<dbReference type="PRINTS" id="PR00420">
    <property type="entry name" value="RNGMNOXGNASE"/>
</dbReference>
<keyword evidence="5" id="KW-1185">Reference proteome</keyword>
<dbReference type="EMBL" id="CP074371">
    <property type="protein sequence ID" value="QVI19435.1"/>
    <property type="molecule type" value="Genomic_DNA"/>
</dbReference>
<gene>
    <name evidence="4" type="ORF">KHQ06_23985</name>
</gene>
<keyword evidence="4" id="KW-0503">Monooxygenase</keyword>
<dbReference type="Gene3D" id="3.30.9.10">
    <property type="entry name" value="D-Amino Acid Oxidase, subunit A, domain 2"/>
    <property type="match status" value="1"/>
</dbReference>
<accession>A0ABX8CML7</accession>
<evidence type="ECO:0000256" key="2">
    <source>
        <dbReference type="ARBA" id="ARBA00022827"/>
    </source>
</evidence>
<evidence type="ECO:0000259" key="3">
    <source>
        <dbReference type="Pfam" id="PF01494"/>
    </source>
</evidence>
<dbReference type="InterPro" id="IPR036188">
    <property type="entry name" value="FAD/NAD-bd_sf"/>
</dbReference>
<sequence length="599" mass="64205">MTTTVPVLIVGGGGAGLSASMILSTLGVESLLVSALPGTSVLPKAHVLGQRTMEIFTEVGVAQAIYERGTPQENLVETGFYAGVRGANPNTGREIGKLEIWGAGNRDPEYIDASPCPTTNLPQIRLEPVLKAHAEQLNPDGIRFNHELIALEQDADGVTSTIRDKASGEQYQVRSWYVIAADGGRTVGKLVGIELQGDRNIMDVASVHMTADLSEVLSDDGVLLRWLANPDFGGTMTGGTLCPMGPDHWGTKSEEWVFHIGYPYGDSDAGDRDKVVARMKSVLGLPDLDAEVHAVSKWTMEGILADRFRVGRVFVAGDAAHRHPPTSGLGLNSAVHDVHNLCWKLAQVLAGQAGDGLLDTYEAERRPVVQRNIANSVKCAMDRFRLDAALGISMDKSAEENWRAIEVIWDPSHPDHAERRDLLNNALAAQSGEFRHHGLEFGFTYSSTAVVDDGSPAPVPIDAVRLYEPSTRPGHPLPHAFVSRAGVRFPLQELTHGGAFVLIAGEDGTGWVDAARKLADSTGIRLVAVTVGADDAELADVRFAWLRKREISRAGAVLVRPDRFVGFRAVGAVEDPLAELSSALERILAVDGFGAGIGA</sequence>
<feature type="domain" description="FAD-binding" evidence="3">
    <location>
        <begin position="5"/>
        <end position="375"/>
    </location>
</feature>
<dbReference type="SUPFAM" id="SSF51905">
    <property type="entry name" value="FAD/NAD(P)-binding domain"/>
    <property type="match status" value="1"/>
</dbReference>
<dbReference type="Pfam" id="PF21274">
    <property type="entry name" value="Rng_hyd_C"/>
    <property type="match status" value="1"/>
</dbReference>
<dbReference type="RefSeq" id="WP_213555468.1">
    <property type="nucleotide sequence ID" value="NZ_JBHZDI010000175.1"/>
</dbReference>
<keyword evidence="4" id="KW-0560">Oxidoreductase</keyword>
<dbReference type="Proteomes" id="UP000683310">
    <property type="component" value="Chromosome"/>
</dbReference>
<name>A0ABX8CML7_9NOCA</name>
<dbReference type="Pfam" id="PF01494">
    <property type="entry name" value="FAD_binding_3"/>
    <property type="match status" value="1"/>
</dbReference>
<reference evidence="4 5" key="1">
    <citation type="submission" date="2021-04" db="EMBL/GenBank/DDBJ databases">
        <title>Nocardia tengchongensis.</title>
        <authorList>
            <person name="Zhuang k."/>
            <person name="Ran Y."/>
            <person name="Li W."/>
        </authorList>
    </citation>
    <scope>NUCLEOTIDE SEQUENCE [LARGE SCALE GENOMIC DNA]</scope>
    <source>
        <strain evidence="4 5">CFH S0057</strain>
    </source>
</reference>
<dbReference type="InterPro" id="IPR050641">
    <property type="entry name" value="RIFMO-like"/>
</dbReference>
<proteinExistence type="predicted"/>
<dbReference type="PANTHER" id="PTHR43004">
    <property type="entry name" value="TRK SYSTEM POTASSIUM UPTAKE PROTEIN"/>
    <property type="match status" value="1"/>
</dbReference>
<evidence type="ECO:0000313" key="4">
    <source>
        <dbReference type="EMBL" id="QVI19435.1"/>
    </source>
</evidence>
<dbReference type="Gene3D" id="3.50.50.60">
    <property type="entry name" value="FAD/NAD(P)-binding domain"/>
    <property type="match status" value="1"/>
</dbReference>
<organism evidence="4 5">
    <name type="scientific">Nocardia tengchongensis</name>
    <dbReference type="NCBI Taxonomy" id="2055889"/>
    <lineage>
        <taxon>Bacteria</taxon>
        <taxon>Bacillati</taxon>
        <taxon>Actinomycetota</taxon>
        <taxon>Actinomycetes</taxon>
        <taxon>Mycobacteriales</taxon>
        <taxon>Nocardiaceae</taxon>
        <taxon>Nocardia</taxon>
    </lineage>
</organism>
<protein>
    <submittedName>
        <fullName evidence="4">FAD-dependent monooxygenase</fullName>
    </submittedName>
</protein>
<evidence type="ECO:0000256" key="1">
    <source>
        <dbReference type="ARBA" id="ARBA00022630"/>
    </source>
</evidence>
<keyword evidence="2" id="KW-0274">FAD</keyword>